<proteinExistence type="predicted"/>
<reference evidence="1" key="1">
    <citation type="submission" date="2014-11" db="EMBL/GenBank/DDBJ databases">
        <authorList>
            <person name="Amaro Gonzalez C."/>
        </authorList>
    </citation>
    <scope>NUCLEOTIDE SEQUENCE</scope>
</reference>
<organism evidence="1">
    <name type="scientific">Anguilla anguilla</name>
    <name type="common">European freshwater eel</name>
    <name type="synonym">Muraena anguilla</name>
    <dbReference type="NCBI Taxonomy" id="7936"/>
    <lineage>
        <taxon>Eukaryota</taxon>
        <taxon>Metazoa</taxon>
        <taxon>Chordata</taxon>
        <taxon>Craniata</taxon>
        <taxon>Vertebrata</taxon>
        <taxon>Euteleostomi</taxon>
        <taxon>Actinopterygii</taxon>
        <taxon>Neopterygii</taxon>
        <taxon>Teleostei</taxon>
        <taxon>Anguilliformes</taxon>
        <taxon>Anguillidae</taxon>
        <taxon>Anguilla</taxon>
    </lineage>
</organism>
<evidence type="ECO:0000313" key="1">
    <source>
        <dbReference type="EMBL" id="JAI07479.1"/>
    </source>
</evidence>
<dbReference type="EMBL" id="GBXM01001099">
    <property type="protein sequence ID" value="JAI07479.1"/>
    <property type="molecule type" value="Transcribed_RNA"/>
</dbReference>
<protein>
    <submittedName>
        <fullName evidence="1">Uncharacterized protein</fullName>
    </submittedName>
</protein>
<name>A0A0E9Y0L9_ANGAN</name>
<accession>A0A0E9Y0L9</accession>
<reference evidence="1" key="2">
    <citation type="journal article" date="2015" name="Fish Shellfish Immunol.">
        <title>Early steps in the European eel (Anguilla anguilla)-Vibrio vulnificus interaction in the gills: Role of the RtxA13 toxin.</title>
        <authorList>
            <person name="Callol A."/>
            <person name="Pajuelo D."/>
            <person name="Ebbesson L."/>
            <person name="Teles M."/>
            <person name="MacKenzie S."/>
            <person name="Amaro C."/>
        </authorList>
    </citation>
    <scope>NUCLEOTIDE SEQUENCE</scope>
</reference>
<sequence length="12" mass="1263">MAILSVISKTLS</sequence>